<dbReference type="EMBL" id="JBHRSM010000007">
    <property type="protein sequence ID" value="MFC3085156.1"/>
    <property type="molecule type" value="Genomic_DNA"/>
</dbReference>
<comment type="caution">
    <text evidence="1">The sequence shown here is derived from an EMBL/GenBank/DDBJ whole genome shotgun (WGS) entry which is preliminary data.</text>
</comment>
<protein>
    <submittedName>
        <fullName evidence="1">Glycosyltransferase family 2 protein</fullName>
        <ecNumber evidence="1">2.4.-.-</ecNumber>
    </submittedName>
</protein>
<reference evidence="2" key="1">
    <citation type="journal article" date="2019" name="Int. J. Syst. Evol. Microbiol.">
        <title>The Global Catalogue of Microorganisms (GCM) 10K type strain sequencing project: providing services to taxonomists for standard genome sequencing and annotation.</title>
        <authorList>
            <consortium name="The Broad Institute Genomics Platform"/>
            <consortium name="The Broad Institute Genome Sequencing Center for Infectious Disease"/>
            <person name="Wu L."/>
            <person name="Ma J."/>
        </authorList>
    </citation>
    <scope>NUCLEOTIDE SEQUENCE [LARGE SCALE GENOMIC DNA]</scope>
    <source>
        <strain evidence="2">KCTC 62102</strain>
    </source>
</reference>
<evidence type="ECO:0000313" key="2">
    <source>
        <dbReference type="Proteomes" id="UP001595445"/>
    </source>
</evidence>
<organism evidence="1 2">
    <name type="scientific">Tabrizicola soli</name>
    <dbReference type="NCBI Taxonomy" id="2185115"/>
    <lineage>
        <taxon>Bacteria</taxon>
        <taxon>Pseudomonadati</taxon>
        <taxon>Pseudomonadota</taxon>
        <taxon>Alphaproteobacteria</taxon>
        <taxon>Rhodobacterales</taxon>
        <taxon>Paracoccaceae</taxon>
        <taxon>Tabrizicola</taxon>
    </lineage>
</organism>
<dbReference type="EC" id="2.4.-.-" evidence="1"/>
<dbReference type="GO" id="GO:0016757">
    <property type="term" value="F:glycosyltransferase activity"/>
    <property type="evidence" value="ECO:0007669"/>
    <property type="project" value="UniProtKB-KW"/>
</dbReference>
<sequence>MVSWGLVATVKASEEKVLAWVAHHLSIGAGHLWVYFDDPSDPAHAALQGHPRITATLCDAGYWADKTRHHQHQNRQSRNARDAYLQARTNWLGHIDVDEFIQADRPLGDILGEAPADRPVVKLEPFEAMHDPMLPDDIYTASEFRGALTHDVWRFRMPALGPYKRVIRNGILSHSVGKVLFRTGIKGLSPRLHSVMLHRKRLPAPDWCREARLLHFHAQDRAAWEAALNFRVLRGAYQFNPALAEFLAGATPDEVDAFYRRTQILPMDVSRELQAIGRVVTARLALREKVAGLRAGAFG</sequence>
<name>A0ABV7DQW3_9RHOB</name>
<dbReference type="Proteomes" id="UP001595445">
    <property type="component" value="Unassembled WGS sequence"/>
</dbReference>
<keyword evidence="1" id="KW-0808">Transferase</keyword>
<gene>
    <name evidence="1" type="ORF">ACFOD6_03745</name>
</gene>
<evidence type="ECO:0000313" key="1">
    <source>
        <dbReference type="EMBL" id="MFC3085156.1"/>
    </source>
</evidence>
<dbReference type="RefSeq" id="WP_197647237.1">
    <property type="nucleotide sequence ID" value="NZ_JAEACP010000025.1"/>
</dbReference>
<keyword evidence="2" id="KW-1185">Reference proteome</keyword>
<keyword evidence="1" id="KW-0328">Glycosyltransferase</keyword>
<dbReference type="Pfam" id="PF13704">
    <property type="entry name" value="Glyco_tranf_2_4"/>
    <property type="match status" value="1"/>
</dbReference>
<proteinExistence type="predicted"/>
<accession>A0ABV7DQW3</accession>